<organism evidence="2 3">
    <name type="scientific">Stephania japonica</name>
    <dbReference type="NCBI Taxonomy" id="461633"/>
    <lineage>
        <taxon>Eukaryota</taxon>
        <taxon>Viridiplantae</taxon>
        <taxon>Streptophyta</taxon>
        <taxon>Embryophyta</taxon>
        <taxon>Tracheophyta</taxon>
        <taxon>Spermatophyta</taxon>
        <taxon>Magnoliopsida</taxon>
        <taxon>Ranunculales</taxon>
        <taxon>Menispermaceae</taxon>
        <taxon>Menispermoideae</taxon>
        <taxon>Cissampelideae</taxon>
        <taxon>Stephania</taxon>
    </lineage>
</organism>
<evidence type="ECO:0000313" key="3">
    <source>
        <dbReference type="Proteomes" id="UP001417504"/>
    </source>
</evidence>
<sequence length="90" mass="10384">MGHMSRPQRKLPSDAEIQRMREEMSQSAEEAGDDPHVDETNLYYKVVDVDHKGRVYRLGSTEGGTMMQMPAHLRARRARTLQLFNLMSHV</sequence>
<reference evidence="2 3" key="1">
    <citation type="submission" date="2024-01" db="EMBL/GenBank/DDBJ databases">
        <title>Genome assemblies of Stephania.</title>
        <authorList>
            <person name="Yang L."/>
        </authorList>
    </citation>
    <scope>NUCLEOTIDE SEQUENCE [LARGE SCALE GENOMIC DNA]</scope>
    <source>
        <strain evidence="2">QJT</strain>
        <tissue evidence="2">Leaf</tissue>
    </source>
</reference>
<comment type="caution">
    <text evidence="2">The sequence shown here is derived from an EMBL/GenBank/DDBJ whole genome shotgun (WGS) entry which is preliminary data.</text>
</comment>
<proteinExistence type="predicted"/>
<dbReference type="Proteomes" id="UP001417504">
    <property type="component" value="Unassembled WGS sequence"/>
</dbReference>
<dbReference type="AlphaFoldDB" id="A0AAP0I053"/>
<feature type="compositionally biased region" description="Basic and acidic residues" evidence="1">
    <location>
        <begin position="11"/>
        <end position="24"/>
    </location>
</feature>
<accession>A0AAP0I053</accession>
<keyword evidence="3" id="KW-1185">Reference proteome</keyword>
<evidence type="ECO:0000256" key="1">
    <source>
        <dbReference type="SAM" id="MobiDB-lite"/>
    </source>
</evidence>
<feature type="region of interest" description="Disordered" evidence="1">
    <location>
        <begin position="1"/>
        <end position="37"/>
    </location>
</feature>
<dbReference type="EMBL" id="JBBNAE010000008">
    <property type="protein sequence ID" value="KAK9102825.1"/>
    <property type="molecule type" value="Genomic_DNA"/>
</dbReference>
<protein>
    <submittedName>
        <fullName evidence="2">Uncharacterized protein</fullName>
    </submittedName>
</protein>
<name>A0AAP0I053_9MAGN</name>
<evidence type="ECO:0000313" key="2">
    <source>
        <dbReference type="EMBL" id="KAK9102825.1"/>
    </source>
</evidence>
<gene>
    <name evidence="2" type="ORF">Sjap_020079</name>
</gene>